<comment type="caution">
    <text evidence="1">The sequence shown here is derived from an EMBL/GenBank/DDBJ whole genome shotgun (WGS) entry which is preliminary data.</text>
</comment>
<dbReference type="Proteomes" id="UP001143910">
    <property type="component" value="Unassembled WGS sequence"/>
</dbReference>
<reference evidence="1" key="1">
    <citation type="submission" date="2022-08" db="EMBL/GenBank/DDBJ databases">
        <title>Genome Sequence of Lecanicillium fungicola.</title>
        <authorList>
            <person name="Buettner E."/>
        </authorList>
    </citation>
    <scope>NUCLEOTIDE SEQUENCE</scope>
    <source>
        <strain evidence="1">Babe33</strain>
    </source>
</reference>
<accession>A0ACC1NE86</accession>
<keyword evidence="2" id="KW-1185">Reference proteome</keyword>
<evidence type="ECO:0000313" key="1">
    <source>
        <dbReference type="EMBL" id="KAJ2977224.1"/>
    </source>
</evidence>
<proteinExistence type="predicted"/>
<sequence>MKWYGILAATYATTIVSAQFGATYQNKDVAINLDKVAISNRNDCGKVKRDIDSLYKDFTIIDSTIVNTTKTAKCQSPVGSTALDGLSGDNILYGDNTFVFLVGSGLLVPNTMMAGSANFDVSVDIDSLKLDGDFSIQLQLDWFKATQTIATDTLKFSAKSDGQPPYKVNVKKEGVQADSFRIGATVFDGKERYFRKYSVAVFNLNFLLLIKSDGGEGESSSSARPRQTTSTVTPTNSADNRPSPTRTTSHAFSENESTTTSSETVPASTTTPNAGFHVVPSLGFLLASLLTSAFV</sequence>
<protein>
    <submittedName>
        <fullName evidence="1">Uncharacterized protein</fullName>
    </submittedName>
</protein>
<dbReference type="EMBL" id="JANJQO010000493">
    <property type="protein sequence ID" value="KAJ2977224.1"/>
    <property type="molecule type" value="Genomic_DNA"/>
</dbReference>
<name>A0ACC1NE86_9HYPO</name>
<organism evidence="1 2">
    <name type="scientific">Zarea fungicola</name>
    <dbReference type="NCBI Taxonomy" id="93591"/>
    <lineage>
        <taxon>Eukaryota</taxon>
        <taxon>Fungi</taxon>
        <taxon>Dikarya</taxon>
        <taxon>Ascomycota</taxon>
        <taxon>Pezizomycotina</taxon>
        <taxon>Sordariomycetes</taxon>
        <taxon>Hypocreomycetidae</taxon>
        <taxon>Hypocreales</taxon>
        <taxon>Cordycipitaceae</taxon>
        <taxon>Zarea</taxon>
    </lineage>
</organism>
<evidence type="ECO:0000313" key="2">
    <source>
        <dbReference type="Proteomes" id="UP001143910"/>
    </source>
</evidence>
<gene>
    <name evidence="1" type="ORF">NQ176_g4493</name>
</gene>